<dbReference type="EMBL" id="CP011310">
    <property type="protein sequence ID" value="ANC50525.1"/>
    <property type="molecule type" value="Genomic_DNA"/>
</dbReference>
<accession>A0A168M3A3</accession>
<organism evidence="2 3">
    <name type="scientific">Aurantiacibacter atlanticus</name>
    <dbReference type="NCBI Taxonomy" id="1648404"/>
    <lineage>
        <taxon>Bacteria</taxon>
        <taxon>Pseudomonadati</taxon>
        <taxon>Pseudomonadota</taxon>
        <taxon>Alphaproteobacteria</taxon>
        <taxon>Sphingomonadales</taxon>
        <taxon>Erythrobacteraceae</taxon>
        <taxon>Aurantiacibacter</taxon>
    </lineage>
</organism>
<reference evidence="2" key="1">
    <citation type="journal article" date="2015" name="Int. J. Syst. Evol. Microbiol.">
        <title>Erythrobacter atlanticus sp. nov., a bacterium from ocean sediment able to degrade polycyclic aromatic hydrocarbons.</title>
        <authorList>
            <person name="Zhuang L."/>
            <person name="Liu Y."/>
            <person name="Wang L."/>
            <person name="Wang W."/>
            <person name="Shao Z."/>
        </authorList>
    </citation>
    <scope>NUCLEOTIDE SEQUENCE [LARGE SCALE GENOMIC DNA]</scope>
    <source>
        <strain evidence="2">S21-N3</strain>
    </source>
</reference>
<sequence length="64" mass="7114">MCNCRIIHKICVLARALFLSFAAPAGLGKGIGWVSYRPVTRHMGLHFYPPGREIQMGKVSPCQK</sequence>
<proteinExistence type="predicted"/>
<dbReference type="AlphaFoldDB" id="A0A168M3A3"/>
<evidence type="ECO:0000313" key="3">
    <source>
        <dbReference type="Proteomes" id="UP000059113"/>
    </source>
</evidence>
<reference evidence="2" key="2">
    <citation type="submission" date="2016-04" db="EMBL/GenBank/DDBJ databases">
        <authorList>
            <person name="Evans L.H."/>
            <person name="Alamgir A."/>
            <person name="Owens N."/>
            <person name="Weber N.D."/>
            <person name="Virtaneva K."/>
            <person name="Barbian K."/>
            <person name="Babar A."/>
            <person name="Rosenke K."/>
        </authorList>
    </citation>
    <scope>NUCLEOTIDE SEQUENCE</scope>
    <source>
        <strain evidence="2">S21-N3</strain>
    </source>
</reference>
<gene>
    <name evidence="2" type="ORF">CP97_14839</name>
</gene>
<evidence type="ECO:0000313" key="2">
    <source>
        <dbReference type="EMBL" id="ANC50525.1"/>
    </source>
</evidence>
<dbReference type="Proteomes" id="UP000059113">
    <property type="component" value="Chromosome"/>
</dbReference>
<dbReference type="STRING" id="1648404.CP97_14839"/>
<protein>
    <submittedName>
        <fullName evidence="2">Uncharacterized protein</fullName>
    </submittedName>
</protein>
<name>A0A168M3A3_9SPHN</name>
<feature type="signal peptide" evidence="1">
    <location>
        <begin position="1"/>
        <end position="25"/>
    </location>
</feature>
<feature type="chain" id="PRO_5007898942" evidence="1">
    <location>
        <begin position="26"/>
        <end position="64"/>
    </location>
</feature>
<dbReference type="KEGG" id="ery:CP97_14839"/>
<keyword evidence="3" id="KW-1185">Reference proteome</keyword>
<evidence type="ECO:0000256" key="1">
    <source>
        <dbReference type="SAM" id="SignalP"/>
    </source>
</evidence>
<keyword evidence="1" id="KW-0732">Signal</keyword>